<reference evidence="4" key="2">
    <citation type="submission" date="2023-02" db="EMBL/GenBank/DDBJ databases">
        <title>Complete genome sequence of Limosilactobacillus reuteri SRCM217616 isolated from Bos taurus feces.</title>
        <authorList>
            <person name="Yang H.-G."/>
            <person name="Kim J.-W."/>
            <person name="Ha G.-S."/>
            <person name="Yang H.-J."/>
            <person name="Jeong D.-Y."/>
        </authorList>
    </citation>
    <scope>NUCLEOTIDE SEQUENCE</scope>
    <source>
        <strain evidence="4">SRCM217616</strain>
    </source>
</reference>
<gene>
    <name evidence="3" type="ORF">LMB76_00585</name>
    <name evidence="4" type="ORF">PSQ53_07385</name>
</gene>
<dbReference type="EMBL" id="JAQTKT010000001">
    <property type="protein sequence ID" value="MDD1382753.1"/>
    <property type="molecule type" value="Genomic_DNA"/>
</dbReference>
<dbReference type="InterPro" id="IPR029057">
    <property type="entry name" value="PRTase-like"/>
</dbReference>
<comment type="caution">
    <text evidence="3">The sequence shown here is derived from an EMBL/GenBank/DDBJ whole genome shotgun (WGS) entry which is preliminary data.</text>
</comment>
<dbReference type="CDD" id="cd06223">
    <property type="entry name" value="PRTases_typeI"/>
    <property type="match status" value="1"/>
</dbReference>
<dbReference type="Pfam" id="PF00156">
    <property type="entry name" value="Pribosyltran"/>
    <property type="match status" value="1"/>
</dbReference>
<reference evidence="3" key="1">
    <citation type="submission" date="2021-10" db="EMBL/GenBank/DDBJ databases">
        <title>Evolutionary history and lifestyle of the vertebrate symbiont Limosilactobacillus reuteri.</title>
        <authorList>
            <person name="Zheng J."/>
            <person name="Li F."/>
            <person name="Gaenzle M."/>
            <person name="Walter J."/>
        </authorList>
    </citation>
    <scope>NUCLEOTIDE SEQUENCE</scope>
    <source>
        <strain evidence="3">GQ_1_3_1</strain>
    </source>
</reference>
<organism evidence="3 5">
    <name type="scientific">Limosilactobacillus reuteri</name>
    <name type="common">Lactobacillus reuteri</name>
    <dbReference type="NCBI Taxonomy" id="1598"/>
    <lineage>
        <taxon>Bacteria</taxon>
        <taxon>Bacillati</taxon>
        <taxon>Bacillota</taxon>
        <taxon>Bacilli</taxon>
        <taxon>Lactobacillales</taxon>
        <taxon>Lactobacillaceae</taxon>
        <taxon>Limosilactobacillus</taxon>
    </lineage>
</organism>
<accession>A0AAW4X3A3</accession>
<dbReference type="EMBL" id="JAJGWB010000042">
    <property type="protein sequence ID" value="MCC4476773.1"/>
    <property type="molecule type" value="Genomic_DNA"/>
</dbReference>
<evidence type="ECO:0000313" key="4">
    <source>
        <dbReference type="EMBL" id="MDD1382753.1"/>
    </source>
</evidence>
<dbReference type="AlphaFoldDB" id="A0AAW4X3A3"/>
<dbReference type="Proteomes" id="UP001198026">
    <property type="component" value="Unassembled WGS sequence"/>
</dbReference>
<protein>
    <submittedName>
        <fullName evidence="3">ComF family protein</fullName>
    </submittedName>
</protein>
<evidence type="ECO:0000259" key="2">
    <source>
        <dbReference type="Pfam" id="PF00156"/>
    </source>
</evidence>
<dbReference type="Proteomes" id="UP001217945">
    <property type="component" value="Unassembled WGS sequence"/>
</dbReference>
<dbReference type="PANTHER" id="PTHR47505:SF1">
    <property type="entry name" value="DNA UTILIZATION PROTEIN YHGH"/>
    <property type="match status" value="1"/>
</dbReference>
<evidence type="ECO:0000313" key="5">
    <source>
        <dbReference type="Proteomes" id="UP001198026"/>
    </source>
</evidence>
<dbReference type="PANTHER" id="PTHR47505">
    <property type="entry name" value="DNA UTILIZATION PROTEIN YHGH"/>
    <property type="match status" value="1"/>
</dbReference>
<sequence length="188" mass="21649">MRWDDHGCAGCGKENVNKNGFLCADCQTWKKLYGWYLHHRGLYRYNEAMKEYMQRYKFNGDYRLCVVFQRELSKVVNEQKADLIVPIPVTSTTMQTRGFNQVIGLLREVPYQSILRTKISSKVAQSSKTKEERLATKQPFILDAPEKVINKKVLLVDDVYTTGRTLYHAANLFKQAGCKEIGSVSLAR</sequence>
<evidence type="ECO:0000313" key="3">
    <source>
        <dbReference type="EMBL" id="MCC4476773.1"/>
    </source>
</evidence>
<dbReference type="Gene3D" id="3.40.50.2020">
    <property type="match status" value="1"/>
</dbReference>
<dbReference type="InterPro" id="IPR051910">
    <property type="entry name" value="ComF/GntX_DNA_util-trans"/>
</dbReference>
<name>A0AAW4X3A3_LIMRT</name>
<proteinExistence type="inferred from homology"/>
<evidence type="ECO:0000256" key="1">
    <source>
        <dbReference type="ARBA" id="ARBA00008007"/>
    </source>
</evidence>
<comment type="similarity">
    <text evidence="1">Belongs to the ComF/GntX family.</text>
</comment>
<feature type="domain" description="Phosphoribosyltransferase" evidence="2">
    <location>
        <begin position="74"/>
        <end position="187"/>
    </location>
</feature>
<dbReference type="SUPFAM" id="SSF53271">
    <property type="entry name" value="PRTase-like"/>
    <property type="match status" value="1"/>
</dbReference>
<dbReference type="InterPro" id="IPR000836">
    <property type="entry name" value="PRTase_dom"/>
</dbReference>